<reference evidence="1" key="1">
    <citation type="submission" date="2021-09" db="EMBL/GenBank/DDBJ databases">
        <authorList>
            <consortium name="AG Swart"/>
            <person name="Singh M."/>
            <person name="Singh A."/>
            <person name="Seah K."/>
            <person name="Emmerich C."/>
        </authorList>
    </citation>
    <scope>NUCLEOTIDE SEQUENCE</scope>
    <source>
        <strain evidence="1">ATCC30299</strain>
    </source>
</reference>
<name>A0AAU9IZY9_9CILI</name>
<dbReference type="AlphaFoldDB" id="A0AAU9IZY9"/>
<accession>A0AAU9IZY9</accession>
<sequence>MSKEAPVKLISAKKEYVRNMTPGKLTNLNQIQPSHNNSNECLPHPSILVGTKRIYPLNFKVPQDRKLEYFHRRYKSYEEAPEFMHEYMMNPLKPQFEAKSALNVNYSSRQSICNKLHHHERSQSTEPRMNHPISLKVKDFQYSNKNSDNSCYPSKSFYKPHVIYITPRSKITLYSSFPINLKPDQAKPQNLSQMRTRNSSKYSFQDRPGSIMMTQQKAAQPEIFPITKPALTFGEKILRLKELVIDPVVKEQSLI</sequence>
<keyword evidence="2" id="KW-1185">Reference proteome</keyword>
<evidence type="ECO:0000313" key="2">
    <source>
        <dbReference type="Proteomes" id="UP001162131"/>
    </source>
</evidence>
<dbReference type="Proteomes" id="UP001162131">
    <property type="component" value="Unassembled WGS sequence"/>
</dbReference>
<evidence type="ECO:0000313" key="1">
    <source>
        <dbReference type="EMBL" id="CAG9321382.1"/>
    </source>
</evidence>
<proteinExistence type="predicted"/>
<dbReference type="EMBL" id="CAJZBQ010000028">
    <property type="protein sequence ID" value="CAG9321382.1"/>
    <property type="molecule type" value="Genomic_DNA"/>
</dbReference>
<comment type="caution">
    <text evidence="1">The sequence shown here is derived from an EMBL/GenBank/DDBJ whole genome shotgun (WGS) entry which is preliminary data.</text>
</comment>
<organism evidence="1 2">
    <name type="scientific">Blepharisma stoltei</name>
    <dbReference type="NCBI Taxonomy" id="1481888"/>
    <lineage>
        <taxon>Eukaryota</taxon>
        <taxon>Sar</taxon>
        <taxon>Alveolata</taxon>
        <taxon>Ciliophora</taxon>
        <taxon>Postciliodesmatophora</taxon>
        <taxon>Heterotrichea</taxon>
        <taxon>Heterotrichida</taxon>
        <taxon>Blepharismidae</taxon>
        <taxon>Blepharisma</taxon>
    </lineage>
</organism>
<gene>
    <name evidence="1" type="ORF">BSTOLATCC_MIC28665</name>
</gene>
<protein>
    <submittedName>
        <fullName evidence="1">Uncharacterized protein</fullName>
    </submittedName>
</protein>